<evidence type="ECO:0000256" key="1">
    <source>
        <dbReference type="ARBA" id="ARBA00010199"/>
    </source>
</evidence>
<accession>A0ABC8SQI4</accession>
<dbReference type="Proteomes" id="UP001642360">
    <property type="component" value="Unassembled WGS sequence"/>
</dbReference>
<sequence length="220" mass="24066">MSTQIFCGRLGHLELAASSLGNNGVQLFAYGVLLGMGSAVDTLCGQAYGAHKYEMLGIYLQRPITFNRLGHSIVHLWSHPTNICICSQFSNPKISSSAENCEPQCLYFISHTGSTHFIDMDSVVPIRVGVTRSCIGIELIMVDHSGGTICVHFAVMLCLETWYFQILVLIAGLLPNPEIALDSLAIRQTILGWEFMISVGFNAAARSVTYEVIILPFPPL</sequence>
<organism evidence="2 3">
    <name type="scientific">Ilex paraguariensis</name>
    <name type="common">yerba mate</name>
    <dbReference type="NCBI Taxonomy" id="185542"/>
    <lineage>
        <taxon>Eukaryota</taxon>
        <taxon>Viridiplantae</taxon>
        <taxon>Streptophyta</taxon>
        <taxon>Embryophyta</taxon>
        <taxon>Tracheophyta</taxon>
        <taxon>Spermatophyta</taxon>
        <taxon>Magnoliopsida</taxon>
        <taxon>eudicotyledons</taxon>
        <taxon>Gunneridae</taxon>
        <taxon>Pentapetalae</taxon>
        <taxon>asterids</taxon>
        <taxon>campanulids</taxon>
        <taxon>Aquifoliales</taxon>
        <taxon>Aquifoliaceae</taxon>
        <taxon>Ilex</taxon>
    </lineage>
</organism>
<comment type="caution">
    <text evidence="2">The sequence shown here is derived from an EMBL/GenBank/DDBJ whole genome shotgun (WGS) entry which is preliminary data.</text>
</comment>
<dbReference type="PANTHER" id="PTHR11206">
    <property type="entry name" value="MULTIDRUG RESISTANCE PROTEIN"/>
    <property type="match status" value="1"/>
</dbReference>
<comment type="similarity">
    <text evidence="1">Belongs to the multi antimicrobial extrusion (MATE) (TC 2.A.66.1) family.</text>
</comment>
<reference evidence="2 3" key="1">
    <citation type="submission" date="2024-02" db="EMBL/GenBank/DDBJ databases">
        <authorList>
            <person name="Vignale AGUSTIN F."/>
            <person name="Sosa J E."/>
            <person name="Modenutti C."/>
        </authorList>
    </citation>
    <scope>NUCLEOTIDE SEQUENCE [LARGE SCALE GENOMIC DNA]</scope>
</reference>
<evidence type="ECO:0000313" key="2">
    <source>
        <dbReference type="EMBL" id="CAK9156897.1"/>
    </source>
</evidence>
<dbReference type="EMBL" id="CAUOFW020002928">
    <property type="protein sequence ID" value="CAK9156897.1"/>
    <property type="molecule type" value="Genomic_DNA"/>
</dbReference>
<evidence type="ECO:0000313" key="3">
    <source>
        <dbReference type="Proteomes" id="UP001642360"/>
    </source>
</evidence>
<keyword evidence="3" id="KW-1185">Reference proteome</keyword>
<gene>
    <name evidence="2" type="ORF">ILEXP_LOCUS25452</name>
</gene>
<proteinExistence type="inferred from homology"/>
<dbReference type="AlphaFoldDB" id="A0ABC8SQI4"/>
<name>A0ABC8SQI4_9AQUA</name>
<dbReference type="Pfam" id="PF01554">
    <property type="entry name" value="MatE"/>
    <property type="match status" value="1"/>
</dbReference>
<dbReference type="InterPro" id="IPR002528">
    <property type="entry name" value="MATE_fam"/>
</dbReference>
<protein>
    <submittedName>
        <fullName evidence="2">Uncharacterized protein</fullName>
    </submittedName>
</protein>